<gene>
    <name evidence="2" type="ORF">BDW59DRAFT_99410</name>
</gene>
<keyword evidence="3" id="KW-1185">Reference proteome</keyword>
<comment type="caution">
    <text evidence="2">The sequence shown here is derived from an EMBL/GenBank/DDBJ whole genome shotgun (WGS) entry which is preliminary data.</text>
</comment>
<dbReference type="Proteomes" id="UP001610335">
    <property type="component" value="Unassembled WGS sequence"/>
</dbReference>
<keyword evidence="1" id="KW-0812">Transmembrane</keyword>
<name>A0ABR4I6Q3_9EURO</name>
<protein>
    <submittedName>
        <fullName evidence="2">Uncharacterized protein</fullName>
    </submittedName>
</protein>
<keyword evidence="1" id="KW-0472">Membrane</keyword>
<feature type="transmembrane region" description="Helical" evidence="1">
    <location>
        <begin position="29"/>
        <end position="52"/>
    </location>
</feature>
<evidence type="ECO:0000313" key="2">
    <source>
        <dbReference type="EMBL" id="KAL2823316.1"/>
    </source>
</evidence>
<accession>A0ABR4I6Q3</accession>
<organism evidence="2 3">
    <name type="scientific">Aspergillus cavernicola</name>
    <dbReference type="NCBI Taxonomy" id="176166"/>
    <lineage>
        <taxon>Eukaryota</taxon>
        <taxon>Fungi</taxon>
        <taxon>Dikarya</taxon>
        <taxon>Ascomycota</taxon>
        <taxon>Pezizomycotina</taxon>
        <taxon>Eurotiomycetes</taxon>
        <taxon>Eurotiomycetidae</taxon>
        <taxon>Eurotiales</taxon>
        <taxon>Aspergillaceae</taxon>
        <taxon>Aspergillus</taxon>
        <taxon>Aspergillus subgen. Nidulantes</taxon>
    </lineage>
</organism>
<proteinExistence type="predicted"/>
<evidence type="ECO:0000256" key="1">
    <source>
        <dbReference type="SAM" id="Phobius"/>
    </source>
</evidence>
<feature type="transmembrane region" description="Helical" evidence="1">
    <location>
        <begin position="64"/>
        <end position="80"/>
    </location>
</feature>
<dbReference type="EMBL" id="JBFXLS010000054">
    <property type="protein sequence ID" value="KAL2823316.1"/>
    <property type="molecule type" value="Genomic_DNA"/>
</dbReference>
<sequence>MTFYFYFLYPLLNPQYEAKYRRASRVPHITYPVVQAFYFSIYYCLFGSRLAYLKIAREGTKKSTFVSILSLLFWILWMTLEMRCNKEIIIEN</sequence>
<keyword evidence="1" id="KW-1133">Transmembrane helix</keyword>
<reference evidence="2 3" key="1">
    <citation type="submission" date="2024-07" db="EMBL/GenBank/DDBJ databases">
        <title>Section-level genome sequencing and comparative genomics of Aspergillus sections Usti and Cavernicolus.</title>
        <authorList>
            <consortium name="Lawrence Berkeley National Laboratory"/>
            <person name="Nybo J.L."/>
            <person name="Vesth T.C."/>
            <person name="Theobald S."/>
            <person name="Frisvad J.C."/>
            <person name="Larsen T.O."/>
            <person name="Kjaerboelling I."/>
            <person name="Rothschild-Mancinelli K."/>
            <person name="Lyhne E.K."/>
            <person name="Kogle M.E."/>
            <person name="Barry K."/>
            <person name="Clum A."/>
            <person name="Na H."/>
            <person name="Ledsgaard L."/>
            <person name="Lin J."/>
            <person name="Lipzen A."/>
            <person name="Kuo A."/>
            <person name="Riley R."/>
            <person name="Mondo S."/>
            <person name="LaButti K."/>
            <person name="Haridas S."/>
            <person name="Pangalinan J."/>
            <person name="Salamov A.A."/>
            <person name="Simmons B.A."/>
            <person name="Magnuson J.K."/>
            <person name="Chen J."/>
            <person name="Drula E."/>
            <person name="Henrissat B."/>
            <person name="Wiebenga A."/>
            <person name="Lubbers R.J."/>
            <person name="Gomes A.C."/>
            <person name="Makela M.R."/>
            <person name="Stajich J."/>
            <person name="Grigoriev I.V."/>
            <person name="Mortensen U.H."/>
            <person name="De vries R.P."/>
            <person name="Baker S.E."/>
            <person name="Andersen M.R."/>
        </authorList>
    </citation>
    <scope>NUCLEOTIDE SEQUENCE [LARGE SCALE GENOMIC DNA]</scope>
    <source>
        <strain evidence="2 3">CBS 600.67</strain>
    </source>
</reference>
<evidence type="ECO:0000313" key="3">
    <source>
        <dbReference type="Proteomes" id="UP001610335"/>
    </source>
</evidence>